<reference evidence="2" key="1">
    <citation type="submission" date="2017-05" db="UniProtKB">
        <authorList>
            <consortium name="EnsemblMetazoa"/>
        </authorList>
    </citation>
    <scope>IDENTIFICATION</scope>
</reference>
<dbReference type="EnsemblMetazoa" id="Aqu2.1.34039_001">
    <property type="protein sequence ID" value="Aqu2.1.34039_001"/>
    <property type="gene ID" value="Aqu2.1.34039"/>
</dbReference>
<accession>A0A1X7V2L4</accession>
<sequence>MLALSHACVLARQRKNYCIEGLHLLGQFHFYLNERQSHQLIWSRHINIHGLPGRNVPCDLFLEHLNKICKQAIVTLGSNFSEKALVLDTVWEFWMVSMTNFVEISVSTNYLEDIRWLIRKR</sequence>
<dbReference type="Pfam" id="PF20231">
    <property type="entry name" value="DUF6589"/>
    <property type="match status" value="1"/>
</dbReference>
<proteinExistence type="predicted"/>
<name>A0A1X7V2L4_AMPQE</name>
<dbReference type="InterPro" id="IPR046496">
    <property type="entry name" value="DUF6589"/>
</dbReference>
<evidence type="ECO:0000313" key="2">
    <source>
        <dbReference type="EnsemblMetazoa" id="Aqu2.1.34039_001"/>
    </source>
</evidence>
<organism evidence="2">
    <name type="scientific">Amphimedon queenslandica</name>
    <name type="common">Sponge</name>
    <dbReference type="NCBI Taxonomy" id="400682"/>
    <lineage>
        <taxon>Eukaryota</taxon>
        <taxon>Metazoa</taxon>
        <taxon>Porifera</taxon>
        <taxon>Demospongiae</taxon>
        <taxon>Heteroscleromorpha</taxon>
        <taxon>Haplosclerida</taxon>
        <taxon>Niphatidae</taxon>
        <taxon>Amphimedon</taxon>
    </lineage>
</organism>
<protein>
    <recommendedName>
        <fullName evidence="1">DUF6589 domain-containing protein</fullName>
    </recommendedName>
</protein>
<feature type="domain" description="DUF6589" evidence="1">
    <location>
        <begin position="12"/>
        <end position="84"/>
    </location>
</feature>
<dbReference type="AlphaFoldDB" id="A0A1X7V2L4"/>
<evidence type="ECO:0000259" key="1">
    <source>
        <dbReference type="Pfam" id="PF20231"/>
    </source>
</evidence>
<dbReference type="InParanoid" id="A0A1X7V2L4"/>